<feature type="non-terminal residue" evidence="1">
    <location>
        <position position="1"/>
    </location>
</feature>
<name>A0A3P7N5Z5_CYLGO</name>
<dbReference type="Proteomes" id="UP000271889">
    <property type="component" value="Unassembled WGS sequence"/>
</dbReference>
<evidence type="ECO:0000313" key="1">
    <source>
        <dbReference type="EMBL" id="VDN26581.1"/>
    </source>
</evidence>
<keyword evidence="2" id="KW-1185">Reference proteome</keyword>
<gene>
    <name evidence="1" type="ORF">CGOC_LOCUS10430</name>
</gene>
<reference evidence="1 2" key="1">
    <citation type="submission" date="2018-11" db="EMBL/GenBank/DDBJ databases">
        <authorList>
            <consortium name="Pathogen Informatics"/>
        </authorList>
    </citation>
    <scope>NUCLEOTIDE SEQUENCE [LARGE SCALE GENOMIC DNA]</scope>
</reference>
<proteinExistence type="predicted"/>
<protein>
    <submittedName>
        <fullName evidence="1">Uncharacterized protein</fullName>
    </submittedName>
</protein>
<sequence length="102" mass="11586">DQYQTTVAGGTTTVGGATAIHDREDDDFAIKYRRMEEVIGEDMMNVLCKTTNADGSTEFKCTLILDLYREWLMVFFSDKDIPVTKPAPLKPVDDPAYELQWM</sequence>
<organism evidence="1 2">
    <name type="scientific">Cylicostephanus goldi</name>
    <name type="common">Nematode worm</name>
    <dbReference type="NCBI Taxonomy" id="71465"/>
    <lineage>
        <taxon>Eukaryota</taxon>
        <taxon>Metazoa</taxon>
        <taxon>Ecdysozoa</taxon>
        <taxon>Nematoda</taxon>
        <taxon>Chromadorea</taxon>
        <taxon>Rhabditida</taxon>
        <taxon>Rhabditina</taxon>
        <taxon>Rhabditomorpha</taxon>
        <taxon>Strongyloidea</taxon>
        <taxon>Strongylidae</taxon>
        <taxon>Cylicostephanus</taxon>
    </lineage>
</organism>
<dbReference type="OrthoDB" id="5837695at2759"/>
<dbReference type="AlphaFoldDB" id="A0A3P7N5Z5"/>
<dbReference type="EMBL" id="UYRV01111212">
    <property type="protein sequence ID" value="VDN26581.1"/>
    <property type="molecule type" value="Genomic_DNA"/>
</dbReference>
<accession>A0A3P7N5Z5</accession>
<evidence type="ECO:0000313" key="2">
    <source>
        <dbReference type="Proteomes" id="UP000271889"/>
    </source>
</evidence>